<evidence type="ECO:0000313" key="2">
    <source>
        <dbReference type="Proteomes" id="UP001186974"/>
    </source>
</evidence>
<reference evidence="1" key="1">
    <citation type="submission" date="2024-09" db="EMBL/GenBank/DDBJ databases">
        <title>Black Yeasts Isolated from many extreme environments.</title>
        <authorList>
            <person name="Coleine C."/>
            <person name="Stajich J.E."/>
            <person name="Selbmann L."/>
        </authorList>
    </citation>
    <scope>NUCLEOTIDE SEQUENCE</scope>
    <source>
        <strain evidence="1">CCFEE 5737</strain>
    </source>
</reference>
<sequence length="618" mass="69017">MQRSPEDARTSGKRSLFDKLRRKDKPDRTGAESLRDMPTSTTSLPQPRLKEAKGQLSPGAGKKKTVANGASSRVDTGVGQTGKKEHGSRLPFKNVKKTPQFQEILQGRNLNDDEAESERSGALWNLDTDLSHMEGIVSKNQGPMTPLIGGPSDIYSGWEEKPEHETKEHDGGVGAWDAPDSWAVKRAGDDAMGKLVEVDEDGLVPRDENTGPPYCVRIFRSDSTFAVLSLGLNTTVSEVIQILGKKSALQDELDNYHLIMRKHDTSRQLDPSERPLVIQKRLLQQAGYSESDRLEDVGREDNSYLCHFTFLPAKMSGYSSLERDPGFSKMQKFSHIDLQGRNLVTIPITLYQKATEIISLNLSRNLSLDVPKDFVQACTNLREIKYTSNEAWKLPPSFSLAGRLTVLDVSNNRLEQLDHADLHKLQSLVSLRLSNNAIQQLPKHFGQYKNLRSLNLSSNSMSEFPDFLCDIVTLVDLDISFNAISSLPKIGQLINLERLWATNNKLAGAFPPSINKLGNLREIDVRFNAIDNIDVLSQLPKLEHLTVGHNSISAFEGTFSMLRTLYLNHNPVTRFGLSTPVPTLTILDLKAAKLSQLPDDLYMRMSGLTRLHLDKNHF</sequence>
<protein>
    <submittedName>
        <fullName evidence="1">Uncharacterized protein</fullName>
    </submittedName>
</protein>
<evidence type="ECO:0000313" key="1">
    <source>
        <dbReference type="EMBL" id="KAK3077897.1"/>
    </source>
</evidence>
<dbReference type="EMBL" id="JAWDJW010002397">
    <property type="protein sequence ID" value="KAK3077897.1"/>
    <property type="molecule type" value="Genomic_DNA"/>
</dbReference>
<comment type="caution">
    <text evidence="1">The sequence shown here is derived from an EMBL/GenBank/DDBJ whole genome shotgun (WGS) entry which is preliminary data.</text>
</comment>
<organism evidence="1 2">
    <name type="scientific">Coniosporium uncinatum</name>
    <dbReference type="NCBI Taxonomy" id="93489"/>
    <lineage>
        <taxon>Eukaryota</taxon>
        <taxon>Fungi</taxon>
        <taxon>Dikarya</taxon>
        <taxon>Ascomycota</taxon>
        <taxon>Pezizomycotina</taxon>
        <taxon>Dothideomycetes</taxon>
        <taxon>Dothideomycetes incertae sedis</taxon>
        <taxon>Coniosporium</taxon>
    </lineage>
</organism>
<name>A0ACC3DMG8_9PEZI</name>
<keyword evidence="2" id="KW-1185">Reference proteome</keyword>
<dbReference type="Proteomes" id="UP001186974">
    <property type="component" value="Unassembled WGS sequence"/>
</dbReference>
<feature type="non-terminal residue" evidence="1">
    <location>
        <position position="618"/>
    </location>
</feature>
<accession>A0ACC3DMG8</accession>
<gene>
    <name evidence="1" type="ORF">LTS18_008973</name>
</gene>
<proteinExistence type="predicted"/>